<name>A0A929B7T4_9PSEU</name>
<dbReference type="SUPFAM" id="SSF111326">
    <property type="entry name" value="Urocanase"/>
    <property type="match status" value="1"/>
</dbReference>
<dbReference type="PROSITE" id="PS51257">
    <property type="entry name" value="PROKAR_LIPOPROTEIN"/>
    <property type="match status" value="1"/>
</dbReference>
<comment type="caution">
    <text evidence="5">The sequence shown here is derived from an EMBL/GenBank/DDBJ whole genome shotgun (WGS) entry which is preliminary data.</text>
</comment>
<proteinExistence type="predicted"/>
<dbReference type="AlphaFoldDB" id="A0A929B7T4"/>
<feature type="domain" description="Mammalian cell entry C-terminal" evidence="4">
    <location>
        <begin position="120"/>
        <end position="291"/>
    </location>
</feature>
<dbReference type="InterPro" id="IPR036190">
    <property type="entry name" value="Urocanase_sf"/>
</dbReference>
<dbReference type="NCBIfam" id="TIGR00996">
    <property type="entry name" value="Mtu_fam_mce"/>
    <property type="match status" value="1"/>
</dbReference>
<feature type="transmembrane region" description="Helical" evidence="2">
    <location>
        <begin position="7"/>
        <end position="26"/>
    </location>
</feature>
<organism evidence="5 6">
    <name type="scientific">Saccharopolyspora montiporae</name>
    <dbReference type="NCBI Taxonomy" id="2781240"/>
    <lineage>
        <taxon>Bacteria</taxon>
        <taxon>Bacillati</taxon>
        <taxon>Actinomycetota</taxon>
        <taxon>Actinomycetes</taxon>
        <taxon>Pseudonocardiales</taxon>
        <taxon>Pseudonocardiaceae</taxon>
        <taxon>Saccharopolyspora</taxon>
    </lineage>
</organism>
<dbReference type="PANTHER" id="PTHR33371">
    <property type="entry name" value="INTERMEMBRANE PHOSPHOLIPID TRANSPORT SYSTEM BINDING PROTEIN MLAD-RELATED"/>
    <property type="match status" value="1"/>
</dbReference>
<dbReference type="InterPro" id="IPR003399">
    <property type="entry name" value="Mce/MlaD"/>
</dbReference>
<gene>
    <name evidence="5" type="ORF">IQ251_04905</name>
</gene>
<evidence type="ECO:0000313" key="6">
    <source>
        <dbReference type="Proteomes" id="UP000598360"/>
    </source>
</evidence>
<dbReference type="GO" id="GO:0005576">
    <property type="term" value="C:extracellular region"/>
    <property type="evidence" value="ECO:0007669"/>
    <property type="project" value="TreeGrafter"/>
</dbReference>
<sequence length="401" mass="42554">MKLSREVLAQIALFVLIGIGCAVYLVTNVLDAASVQDPHRVTARMPDSGGITAESPVTYRGVDIGTVAEVALDPGGGVDVVLAIDPGARVPADSRAVVSQDTPIALQHVDLRPETNSGPYLRNGSVIGPERTERPLSLEKLLTGVTDLGDSVDTRAVSEIADSLSTGFNGTGPELTRILDNTASLLRTARESRPALQRAMDNGREFAGPDGERGDRLRALAAGMRSLTDQARTQEPQARQLLGTAPDTTKRVAELMRENEPSVTALLGNLVTTGQVVNVRTPALQHGLTTLPDTFGKLGSVVHDDTADFDLVVAQGPVCISPTERRSPTRTEPREPDLNWHCPGDRDRQQQRGAANAPRPTTTYDPATGDTGAGFQLGSSGGQSEVLGPRSWYAIPLQGVR</sequence>
<evidence type="ECO:0000256" key="1">
    <source>
        <dbReference type="SAM" id="MobiDB-lite"/>
    </source>
</evidence>
<reference evidence="5" key="1">
    <citation type="submission" date="2020-10" db="EMBL/GenBank/DDBJ databases">
        <title>Diversity and distribution of actinomycetes associated with coral in the coast of Hainan.</title>
        <authorList>
            <person name="Li F."/>
        </authorList>
    </citation>
    <scope>NUCLEOTIDE SEQUENCE</scope>
    <source>
        <strain evidence="5">HNM0983</strain>
    </source>
</reference>
<dbReference type="Pfam" id="PF11887">
    <property type="entry name" value="Mce4_CUP1"/>
    <property type="match status" value="1"/>
</dbReference>
<keyword evidence="2" id="KW-1133">Transmembrane helix</keyword>
<dbReference type="InterPro" id="IPR005693">
    <property type="entry name" value="Mce"/>
</dbReference>
<evidence type="ECO:0000256" key="2">
    <source>
        <dbReference type="SAM" id="Phobius"/>
    </source>
</evidence>
<dbReference type="Proteomes" id="UP000598360">
    <property type="component" value="Unassembled WGS sequence"/>
</dbReference>
<keyword evidence="6" id="KW-1185">Reference proteome</keyword>
<dbReference type="Pfam" id="PF02470">
    <property type="entry name" value="MlaD"/>
    <property type="match status" value="1"/>
</dbReference>
<dbReference type="InterPro" id="IPR024516">
    <property type="entry name" value="Mce_C"/>
</dbReference>
<feature type="compositionally biased region" description="Basic and acidic residues" evidence="1">
    <location>
        <begin position="323"/>
        <end position="350"/>
    </location>
</feature>
<keyword evidence="2" id="KW-0472">Membrane</keyword>
<evidence type="ECO:0000313" key="5">
    <source>
        <dbReference type="EMBL" id="MBE9373785.1"/>
    </source>
</evidence>
<feature type="domain" description="Mce/MlaD" evidence="3">
    <location>
        <begin position="39"/>
        <end position="113"/>
    </location>
</feature>
<keyword evidence="2" id="KW-0812">Transmembrane</keyword>
<dbReference type="InterPro" id="IPR052336">
    <property type="entry name" value="MlaD_Phospholipid_Transporter"/>
</dbReference>
<dbReference type="RefSeq" id="WP_193927218.1">
    <property type="nucleotide sequence ID" value="NZ_JADEYC010000007.1"/>
</dbReference>
<evidence type="ECO:0000259" key="4">
    <source>
        <dbReference type="Pfam" id="PF11887"/>
    </source>
</evidence>
<dbReference type="EMBL" id="JADEYC010000007">
    <property type="protein sequence ID" value="MBE9373785.1"/>
    <property type="molecule type" value="Genomic_DNA"/>
</dbReference>
<feature type="region of interest" description="Disordered" evidence="1">
    <location>
        <begin position="321"/>
        <end position="387"/>
    </location>
</feature>
<protein>
    <submittedName>
        <fullName evidence="5">MCE family protein</fullName>
    </submittedName>
</protein>
<accession>A0A929B7T4</accession>
<evidence type="ECO:0000259" key="3">
    <source>
        <dbReference type="Pfam" id="PF02470"/>
    </source>
</evidence>
<dbReference type="PANTHER" id="PTHR33371:SF16">
    <property type="entry name" value="MCE-FAMILY PROTEIN MCE3F"/>
    <property type="match status" value="1"/>
</dbReference>